<name>A0A5N6YSF0_9EURO</name>
<sequence length="75" mass="8545">MKRRVPLLLYSVSITLEIQASLGGREQTLKKVLGMIERAVGVILKITRFPWSTDARRLGKRKIYCLNLNTQLSVC</sequence>
<evidence type="ECO:0000313" key="1">
    <source>
        <dbReference type="EMBL" id="KAE8347556.1"/>
    </source>
</evidence>
<dbReference type="EMBL" id="ML737112">
    <property type="protein sequence ID" value="KAE8347556.1"/>
    <property type="molecule type" value="Genomic_DNA"/>
</dbReference>
<gene>
    <name evidence="1" type="ORF">BDV24DRAFT_121014</name>
</gene>
<protein>
    <submittedName>
        <fullName evidence="1">Uncharacterized protein</fullName>
    </submittedName>
</protein>
<proteinExistence type="predicted"/>
<dbReference type="AlphaFoldDB" id="A0A5N6YSF0"/>
<dbReference type="Proteomes" id="UP000325558">
    <property type="component" value="Unassembled WGS sequence"/>
</dbReference>
<accession>A0A5N6YSF0</accession>
<reference evidence="1" key="1">
    <citation type="submission" date="2019-04" db="EMBL/GenBank/DDBJ databases">
        <title>Friends and foes A comparative genomics study of 23 Aspergillus species from section Flavi.</title>
        <authorList>
            <consortium name="DOE Joint Genome Institute"/>
            <person name="Kjaerbolling I."/>
            <person name="Vesth T."/>
            <person name="Frisvad J.C."/>
            <person name="Nybo J.L."/>
            <person name="Theobald S."/>
            <person name="Kildgaard S."/>
            <person name="Isbrandt T."/>
            <person name="Kuo A."/>
            <person name="Sato A."/>
            <person name="Lyhne E.K."/>
            <person name="Kogle M.E."/>
            <person name="Wiebenga A."/>
            <person name="Kun R.S."/>
            <person name="Lubbers R.J."/>
            <person name="Makela M.R."/>
            <person name="Barry K."/>
            <person name="Chovatia M."/>
            <person name="Clum A."/>
            <person name="Daum C."/>
            <person name="Haridas S."/>
            <person name="He G."/>
            <person name="LaButti K."/>
            <person name="Lipzen A."/>
            <person name="Mondo S."/>
            <person name="Riley R."/>
            <person name="Salamov A."/>
            <person name="Simmons B.A."/>
            <person name="Magnuson J.K."/>
            <person name="Henrissat B."/>
            <person name="Mortensen U.H."/>
            <person name="Larsen T.O."/>
            <person name="Devries R.P."/>
            <person name="Grigoriev I.V."/>
            <person name="Machida M."/>
            <person name="Baker S.E."/>
            <person name="Andersen M.R."/>
        </authorList>
    </citation>
    <scope>NUCLEOTIDE SEQUENCE</scope>
    <source>
        <strain evidence="1">CBS 117612</strain>
    </source>
</reference>
<organism evidence="1">
    <name type="scientific">Aspergillus arachidicola</name>
    <dbReference type="NCBI Taxonomy" id="656916"/>
    <lineage>
        <taxon>Eukaryota</taxon>
        <taxon>Fungi</taxon>
        <taxon>Dikarya</taxon>
        <taxon>Ascomycota</taxon>
        <taxon>Pezizomycotina</taxon>
        <taxon>Eurotiomycetes</taxon>
        <taxon>Eurotiomycetidae</taxon>
        <taxon>Eurotiales</taxon>
        <taxon>Aspergillaceae</taxon>
        <taxon>Aspergillus</taxon>
        <taxon>Aspergillus subgen. Circumdati</taxon>
    </lineage>
</organism>